<gene>
    <name evidence="6" type="ORF">BST14_11775</name>
</gene>
<name>A0A1W9ZHN9_MYCAI</name>
<keyword evidence="2" id="KW-0288">FMN</keyword>
<sequence>MQCRVFTDPSNGATYRELADSARLAEEFGYAGFFLSDHYHPFAGDGGAGPTDAWTTLAGLARETARIKLGSLVTPVTFRHPGPLAIVVAQVDEMSEGRIEFGLGAGYFEPEHAAYGIPFPPAGERFDRLGEALELITGLWQTPNGQSYSFAGRCFQLRDAPALPKPRQKPRPPIILGGTGTKRTPALAARFADEFNLQTSRRRAPGRHHKGELQSPARQIELVRAAAEQIGRDPAGIVFSMTALVGVGHTRESATAAIDPDNFASQTFDGTAFCGSPAQIVDELGRYTELGISRVYVRAPTNIGSLAENFELLATDVLPRLAAL</sequence>
<evidence type="ECO:0000313" key="7">
    <source>
        <dbReference type="Proteomes" id="UP000192707"/>
    </source>
</evidence>
<proteinExistence type="predicted"/>
<keyword evidence="3" id="KW-0560">Oxidoreductase</keyword>
<dbReference type="InterPro" id="IPR036661">
    <property type="entry name" value="Luciferase-like_sf"/>
</dbReference>
<dbReference type="GO" id="GO:0046306">
    <property type="term" value="P:alkanesulfonate catabolic process"/>
    <property type="evidence" value="ECO:0007669"/>
    <property type="project" value="TreeGrafter"/>
</dbReference>
<dbReference type="Pfam" id="PF00296">
    <property type="entry name" value="Bac_luciferase"/>
    <property type="match status" value="1"/>
</dbReference>
<dbReference type="Proteomes" id="UP000192707">
    <property type="component" value="Unassembled WGS sequence"/>
</dbReference>
<dbReference type="Gene3D" id="3.20.20.30">
    <property type="entry name" value="Luciferase-like domain"/>
    <property type="match status" value="1"/>
</dbReference>
<evidence type="ECO:0000313" key="6">
    <source>
        <dbReference type="EMBL" id="ORA15468.1"/>
    </source>
</evidence>
<dbReference type="PANTHER" id="PTHR42847">
    <property type="entry name" value="ALKANESULFONATE MONOOXYGENASE"/>
    <property type="match status" value="1"/>
</dbReference>
<evidence type="ECO:0000259" key="5">
    <source>
        <dbReference type="Pfam" id="PF00296"/>
    </source>
</evidence>
<dbReference type="SUPFAM" id="SSF51679">
    <property type="entry name" value="Bacterial luciferase-like"/>
    <property type="match status" value="1"/>
</dbReference>
<keyword evidence="4" id="KW-0503">Monooxygenase</keyword>
<dbReference type="InterPro" id="IPR050172">
    <property type="entry name" value="SsuD_RutA_monooxygenase"/>
</dbReference>
<feature type="domain" description="Luciferase-like" evidence="5">
    <location>
        <begin position="5"/>
        <end position="258"/>
    </location>
</feature>
<dbReference type="GO" id="GO:0008726">
    <property type="term" value="F:alkanesulfonate monooxygenase activity"/>
    <property type="evidence" value="ECO:0007669"/>
    <property type="project" value="TreeGrafter"/>
</dbReference>
<comment type="caution">
    <text evidence="6">The sequence shown here is derived from an EMBL/GenBank/DDBJ whole genome shotgun (WGS) entry which is preliminary data.</text>
</comment>
<reference evidence="6 7" key="1">
    <citation type="submission" date="2016-12" db="EMBL/GenBank/DDBJ databases">
        <title>The new phylogeny of genus Mycobacterium.</title>
        <authorList>
            <person name="Tortoli E."/>
            <person name="Trovato A."/>
            <person name="Cirillo D.M."/>
        </authorList>
    </citation>
    <scope>NUCLEOTIDE SEQUENCE [LARGE SCALE GENOMIC DNA]</scope>
    <source>
        <strain evidence="6 7">DSM 45069</strain>
    </source>
</reference>
<accession>A0A1W9ZHN9</accession>
<evidence type="ECO:0000256" key="3">
    <source>
        <dbReference type="ARBA" id="ARBA00023002"/>
    </source>
</evidence>
<dbReference type="InterPro" id="IPR019952">
    <property type="entry name" value="F420_OxRdatse_Rv1855c_pred"/>
</dbReference>
<evidence type="ECO:0000256" key="2">
    <source>
        <dbReference type="ARBA" id="ARBA00022643"/>
    </source>
</evidence>
<keyword evidence="1" id="KW-0285">Flavoprotein</keyword>
<dbReference type="EMBL" id="MVHG01000022">
    <property type="protein sequence ID" value="ORA15468.1"/>
    <property type="molecule type" value="Genomic_DNA"/>
</dbReference>
<evidence type="ECO:0000256" key="4">
    <source>
        <dbReference type="ARBA" id="ARBA00023033"/>
    </source>
</evidence>
<evidence type="ECO:0000256" key="1">
    <source>
        <dbReference type="ARBA" id="ARBA00022630"/>
    </source>
</evidence>
<dbReference type="PANTHER" id="PTHR42847:SF4">
    <property type="entry name" value="ALKANESULFONATE MONOOXYGENASE-RELATED"/>
    <property type="match status" value="1"/>
</dbReference>
<dbReference type="RefSeq" id="WP_083064647.1">
    <property type="nucleotide sequence ID" value="NZ_MVHG01000022.1"/>
</dbReference>
<dbReference type="InterPro" id="IPR011251">
    <property type="entry name" value="Luciferase-like_dom"/>
</dbReference>
<dbReference type="OrthoDB" id="4029802at2"/>
<dbReference type="NCBIfam" id="TIGR03560">
    <property type="entry name" value="F420_Rv1855c"/>
    <property type="match status" value="1"/>
</dbReference>
<dbReference type="AlphaFoldDB" id="A0A1W9ZHN9"/>
<keyword evidence="7" id="KW-1185">Reference proteome</keyword>
<protein>
    <recommendedName>
        <fullName evidence="5">Luciferase-like domain-containing protein</fullName>
    </recommendedName>
</protein>
<organism evidence="6 7">
    <name type="scientific">Mycobacterium arosiense ATCC BAA-1401 = DSM 45069</name>
    <dbReference type="NCBI Taxonomy" id="1265311"/>
    <lineage>
        <taxon>Bacteria</taxon>
        <taxon>Bacillati</taxon>
        <taxon>Actinomycetota</taxon>
        <taxon>Actinomycetes</taxon>
        <taxon>Mycobacteriales</taxon>
        <taxon>Mycobacteriaceae</taxon>
        <taxon>Mycobacterium</taxon>
        <taxon>Mycobacterium avium complex (MAC)</taxon>
    </lineage>
</organism>